<proteinExistence type="predicted"/>
<keyword evidence="2" id="KW-0812">Transmembrane</keyword>
<sequence length="801" mass="91478">MSDDNKLCVGLTTNSYVCMDRTTSNYTINTELQTIKDLEFGESINFNEDKTQLTLTATTSNHYFIADEKAHCSEKWQDWFCVPNYHNNNKMNKYPETDTMSVGVCFNSCPIGYTPSKINKCTVYNVEEDLLYNPLAIIALIGTNLYMDISDKIKIANYKDIRDTIGIRGSYLNDLYRVNFNNMFIPKDRIDNIINNKKIEEKITKQENIIINIIKQFVNKGRNGSDMSMAIKLIKADMTKATKEFVQQFINQLNLSNLKQKMLLGKIRDYVINIEKLDKIFGLDKSGQSKLKNAISYAYNIMRVVFYESKDGGKTYELSKNVDIDDKIRELIEINNIIIKKAEKDDQKAKEEFEKKQNSLIKIFKFACYNCFNVNYDVIKEYLDEKYGQDGDTIIHRNIDADFQYENGFIKCDIDVEQLESVTSNRILYNIPYYNNIIFCEHQLLSEYSENTKSIIQIILILAIFLGIIVFIWLIYATILYFPFFNKGKGDFISAIVSFINYCYLFYNFITYYLVCTISYFYFYILCKYCNSNYTILNIFLKLVNIVIIIALVICVFMIILEMLNINYIQLLQNMDFGIGNQVLEGSDIETNSFIYIYLGALYFIGIYMYSIYIVRYGISNKEFEMITNKDAKEINSTNYINNLLLNKYVDNMLSKFNSVYDGDQKEIVDEGSDEADSGGADSGADSGGADSGGADSGAGATSSRTSYVPPTSTPPLIPSPIPPPPTPPTSSFTSLTSLTSLPPLPGVLSRDYIENNNTFFTFGDTSDASAAPVKERRRRVINPIPEGALSKSWLLDRPPS</sequence>
<keyword evidence="2" id="KW-1133">Transmembrane helix</keyword>
<protein>
    <submittedName>
        <fullName evidence="3">Uncharacterized protein</fullName>
    </submittedName>
</protein>
<evidence type="ECO:0000313" key="3">
    <source>
        <dbReference type="EMBL" id="QHU27378.1"/>
    </source>
</evidence>
<evidence type="ECO:0000256" key="1">
    <source>
        <dbReference type="SAM" id="MobiDB-lite"/>
    </source>
</evidence>
<feature type="transmembrane region" description="Helical" evidence="2">
    <location>
        <begin position="595"/>
        <end position="615"/>
    </location>
</feature>
<dbReference type="EMBL" id="MN740454">
    <property type="protein sequence ID" value="QHU27378.1"/>
    <property type="molecule type" value="Genomic_DNA"/>
</dbReference>
<feature type="transmembrane region" description="Helical" evidence="2">
    <location>
        <begin position="539"/>
        <end position="561"/>
    </location>
</feature>
<name>A0A6C0LCF5_9ZZZZ</name>
<reference evidence="3" key="1">
    <citation type="journal article" date="2020" name="Nature">
        <title>Giant virus diversity and host interactions through global metagenomics.</title>
        <authorList>
            <person name="Schulz F."/>
            <person name="Roux S."/>
            <person name="Paez-Espino D."/>
            <person name="Jungbluth S."/>
            <person name="Walsh D.A."/>
            <person name="Denef V.J."/>
            <person name="McMahon K.D."/>
            <person name="Konstantinidis K.T."/>
            <person name="Eloe-Fadrosh E.A."/>
            <person name="Kyrpides N.C."/>
            <person name="Woyke T."/>
        </authorList>
    </citation>
    <scope>NUCLEOTIDE SEQUENCE</scope>
    <source>
        <strain evidence="3">GVMAG-M-3300027763-16</strain>
    </source>
</reference>
<evidence type="ECO:0000256" key="2">
    <source>
        <dbReference type="SAM" id="Phobius"/>
    </source>
</evidence>
<feature type="compositionally biased region" description="Pro residues" evidence="1">
    <location>
        <begin position="712"/>
        <end position="729"/>
    </location>
</feature>
<feature type="compositionally biased region" description="Gly residues" evidence="1">
    <location>
        <begin position="686"/>
        <end position="697"/>
    </location>
</feature>
<dbReference type="AlphaFoldDB" id="A0A6C0LCF5"/>
<accession>A0A6C0LCF5</accession>
<feature type="region of interest" description="Disordered" evidence="1">
    <location>
        <begin position="670"/>
        <end position="738"/>
    </location>
</feature>
<organism evidence="3">
    <name type="scientific">viral metagenome</name>
    <dbReference type="NCBI Taxonomy" id="1070528"/>
    <lineage>
        <taxon>unclassified sequences</taxon>
        <taxon>metagenomes</taxon>
        <taxon>organismal metagenomes</taxon>
    </lineage>
</organism>
<feature type="transmembrane region" description="Helical" evidence="2">
    <location>
        <begin position="504"/>
        <end position="527"/>
    </location>
</feature>
<feature type="transmembrane region" description="Helical" evidence="2">
    <location>
        <begin position="458"/>
        <end position="484"/>
    </location>
</feature>
<keyword evidence="2" id="KW-0472">Membrane</keyword>